<keyword evidence="2" id="KW-0548">Nucleotidyltransferase</keyword>
<dbReference type="InterPro" id="IPR041577">
    <property type="entry name" value="RT_RNaseH_2"/>
</dbReference>
<accession>A0A0D2WY40</accession>
<evidence type="ECO:0000256" key="5">
    <source>
        <dbReference type="ARBA" id="ARBA00022842"/>
    </source>
</evidence>
<keyword evidence="7" id="KW-0229">DNA integration</keyword>
<dbReference type="GO" id="GO:0003723">
    <property type="term" value="F:RNA binding"/>
    <property type="evidence" value="ECO:0007669"/>
    <property type="project" value="UniProtKB-KW"/>
</dbReference>
<dbReference type="PANTHER" id="PTHR37984">
    <property type="entry name" value="PROTEIN CBG26694"/>
    <property type="match status" value="1"/>
</dbReference>
<evidence type="ECO:0000256" key="8">
    <source>
        <dbReference type="ARBA" id="ARBA00023268"/>
    </source>
</evidence>
<dbReference type="Pfam" id="PF17919">
    <property type="entry name" value="RT_RNaseH_2"/>
    <property type="match status" value="1"/>
</dbReference>
<feature type="domain" description="Reverse transcriptase/retrotransposon-derived protein RNase H-like" evidence="10">
    <location>
        <begin position="413"/>
        <end position="503"/>
    </location>
</feature>
<dbReference type="InterPro" id="IPR021109">
    <property type="entry name" value="Peptidase_aspartic_dom_sf"/>
</dbReference>
<evidence type="ECO:0000259" key="10">
    <source>
        <dbReference type="Pfam" id="PF17919"/>
    </source>
</evidence>
<gene>
    <name evidence="11" type="ORF">CAOG_010200</name>
</gene>
<dbReference type="InterPro" id="IPR050951">
    <property type="entry name" value="Retrovirus_Pol_polyprotein"/>
</dbReference>
<organism evidence="11 12">
    <name type="scientific">Capsaspora owczarzaki (strain ATCC 30864)</name>
    <dbReference type="NCBI Taxonomy" id="595528"/>
    <lineage>
        <taxon>Eukaryota</taxon>
        <taxon>Filasterea</taxon>
        <taxon>Capsaspora</taxon>
    </lineage>
</organism>
<dbReference type="EMBL" id="KE346379">
    <property type="protein sequence ID" value="KJE98295.1"/>
    <property type="molecule type" value="Genomic_DNA"/>
</dbReference>
<feature type="domain" description="Reverse transcriptase" evidence="9">
    <location>
        <begin position="215"/>
        <end position="349"/>
    </location>
</feature>
<evidence type="ECO:0008006" key="13">
    <source>
        <dbReference type="Google" id="ProtNLM"/>
    </source>
</evidence>
<evidence type="ECO:0000313" key="12">
    <source>
        <dbReference type="Proteomes" id="UP000008743"/>
    </source>
</evidence>
<dbReference type="Gene3D" id="3.10.10.10">
    <property type="entry name" value="HIV Type 1 Reverse Transcriptase, subunit A, domain 1"/>
    <property type="match status" value="1"/>
</dbReference>
<keyword evidence="6" id="KW-0694">RNA-binding</keyword>
<dbReference type="AlphaFoldDB" id="A0A0D2WY40"/>
<evidence type="ECO:0000256" key="2">
    <source>
        <dbReference type="ARBA" id="ARBA00022695"/>
    </source>
</evidence>
<dbReference type="CDD" id="cd00303">
    <property type="entry name" value="retropepsin_like"/>
    <property type="match status" value="1"/>
</dbReference>
<protein>
    <recommendedName>
        <fullName evidence="13">Reverse transcriptase domain-containing protein</fullName>
    </recommendedName>
</protein>
<dbReference type="STRING" id="595528.A0A0D2WY40"/>
<dbReference type="PROSITE" id="PS00141">
    <property type="entry name" value="ASP_PROTEASE"/>
    <property type="match status" value="1"/>
</dbReference>
<dbReference type="Proteomes" id="UP000008743">
    <property type="component" value="Unassembled WGS sequence"/>
</dbReference>
<keyword evidence="3" id="KW-0540">Nuclease</keyword>
<dbReference type="GO" id="GO:0006508">
    <property type="term" value="P:proteolysis"/>
    <property type="evidence" value="ECO:0007669"/>
    <property type="project" value="InterPro"/>
</dbReference>
<reference evidence="12" key="1">
    <citation type="submission" date="2011-02" db="EMBL/GenBank/DDBJ databases">
        <title>The Genome Sequence of Capsaspora owczarzaki ATCC 30864.</title>
        <authorList>
            <person name="Russ C."/>
            <person name="Cuomo C."/>
            <person name="Burger G."/>
            <person name="Gray M.W."/>
            <person name="Holland P.W.H."/>
            <person name="King N."/>
            <person name="Lang F.B.F."/>
            <person name="Roger A.J."/>
            <person name="Ruiz-Trillo I."/>
            <person name="Young S.K."/>
            <person name="Zeng Q."/>
            <person name="Gargeya S."/>
            <person name="Alvarado L."/>
            <person name="Berlin A."/>
            <person name="Chapman S.B."/>
            <person name="Chen Z."/>
            <person name="Freedman E."/>
            <person name="Gellesch M."/>
            <person name="Goldberg J."/>
            <person name="Griggs A."/>
            <person name="Gujja S."/>
            <person name="Heilman E."/>
            <person name="Heiman D."/>
            <person name="Howarth C."/>
            <person name="Mehta T."/>
            <person name="Neiman D."/>
            <person name="Pearson M."/>
            <person name="Roberts A."/>
            <person name="Saif S."/>
            <person name="Shea T."/>
            <person name="Shenoy N."/>
            <person name="Sisk P."/>
            <person name="Stolte C."/>
            <person name="Sykes S."/>
            <person name="White J."/>
            <person name="Yandava C."/>
            <person name="Haas B."/>
            <person name="Nusbaum C."/>
            <person name="Birren B."/>
        </authorList>
    </citation>
    <scope>NUCLEOTIDE SEQUENCE</scope>
    <source>
        <strain evidence="12">ATCC 30864</strain>
    </source>
</reference>
<evidence type="ECO:0000256" key="4">
    <source>
        <dbReference type="ARBA" id="ARBA00022759"/>
    </source>
</evidence>
<evidence type="ECO:0000256" key="7">
    <source>
        <dbReference type="ARBA" id="ARBA00022908"/>
    </source>
</evidence>
<dbReference type="Pfam" id="PF00078">
    <property type="entry name" value="RVT_1"/>
    <property type="match status" value="1"/>
</dbReference>
<dbReference type="InParanoid" id="A0A0D2WY40"/>
<dbReference type="InterPro" id="IPR000477">
    <property type="entry name" value="RT_dom"/>
</dbReference>
<dbReference type="InterPro" id="IPR001969">
    <property type="entry name" value="Aspartic_peptidase_AS"/>
</dbReference>
<dbReference type="OrthoDB" id="415724at2759"/>
<keyword evidence="12" id="KW-1185">Reference proteome</keyword>
<dbReference type="PhylomeDB" id="A0A0D2WY40"/>
<evidence type="ECO:0000313" key="11">
    <source>
        <dbReference type="EMBL" id="KJE98295.1"/>
    </source>
</evidence>
<proteinExistence type="predicted"/>
<keyword evidence="1" id="KW-0808">Transferase</keyword>
<dbReference type="Gene3D" id="3.30.70.270">
    <property type="match status" value="2"/>
</dbReference>
<evidence type="ECO:0000256" key="6">
    <source>
        <dbReference type="ARBA" id="ARBA00022884"/>
    </source>
</evidence>
<keyword evidence="5" id="KW-0460">Magnesium</keyword>
<dbReference type="CDD" id="cd01647">
    <property type="entry name" value="RT_LTR"/>
    <property type="match status" value="1"/>
</dbReference>
<evidence type="ECO:0000256" key="3">
    <source>
        <dbReference type="ARBA" id="ARBA00022722"/>
    </source>
</evidence>
<keyword evidence="8" id="KW-0511">Multifunctional enzyme</keyword>
<dbReference type="GO" id="GO:0015074">
    <property type="term" value="P:DNA integration"/>
    <property type="evidence" value="ECO:0007669"/>
    <property type="project" value="UniProtKB-KW"/>
</dbReference>
<dbReference type="GO" id="GO:0016779">
    <property type="term" value="F:nucleotidyltransferase activity"/>
    <property type="evidence" value="ECO:0007669"/>
    <property type="project" value="UniProtKB-KW"/>
</dbReference>
<dbReference type="InterPro" id="IPR043502">
    <property type="entry name" value="DNA/RNA_pol_sf"/>
</dbReference>
<keyword evidence="4" id="KW-0255">Endonuclease</keyword>
<dbReference type="GO" id="GO:0004519">
    <property type="term" value="F:endonuclease activity"/>
    <property type="evidence" value="ECO:0007669"/>
    <property type="project" value="UniProtKB-KW"/>
</dbReference>
<evidence type="ECO:0000259" key="9">
    <source>
        <dbReference type="Pfam" id="PF00078"/>
    </source>
</evidence>
<sequence>MQEIIQSRKFGKTTPTRALFDSGSTRTLAASASVEAWGLEPHVLERPMTVRMVDTTTRDITQAAWAKLTIGKWRGKVLVYILPQFIKPLIIGMDASPQQPFDPKAIPEAFREFAALFDPAAADEYPPKRGPLDVKLRFASGDVDTPYRRTKYNEEERAALDEIIDNGLRTGKIVPAPGATNPSSVLFVKDEPEKKIINRVVFDLRGPNAKILSEVHDLPTVEDIMESMAGMMIFCKLDVSKAFNCIRLADEDSINATAFRTHRGVFKWTVLPFGIKVGSVAMQRLMDAMLRGLKGVAACQDDIIVGGKNKEELIENTRAVLRRVREFQLPLKLSKCEFFATAVPLLGFVLSAQGISTTKSAVQAMLDFPVPKTRKQVRSFIGAVGHISGWIKGFADMRAPLDQLLKKDVKFVWTDECQQAFSRIKKVVTSTPVLRLPRRDEVFVCEADASDIGTGAVLYNMKPGGNPSDMKCLKLVGYYSKRLSSAERNYSTTVKELLAIVRAEDMRSGPGGGGSSRCKLLLTLDRSPHL</sequence>
<keyword evidence="4" id="KW-0378">Hydrolase</keyword>
<dbReference type="PANTHER" id="PTHR37984:SF5">
    <property type="entry name" value="PROTEIN NYNRIN-LIKE"/>
    <property type="match status" value="1"/>
</dbReference>
<dbReference type="InterPro" id="IPR043128">
    <property type="entry name" value="Rev_trsase/Diguanyl_cyclase"/>
</dbReference>
<name>A0A0D2WY40_CAPO3</name>
<dbReference type="Gene3D" id="2.40.70.10">
    <property type="entry name" value="Acid Proteases"/>
    <property type="match status" value="1"/>
</dbReference>
<dbReference type="SUPFAM" id="SSF56672">
    <property type="entry name" value="DNA/RNA polymerases"/>
    <property type="match status" value="1"/>
</dbReference>
<dbReference type="FunFam" id="3.30.70.270:FF:000020">
    <property type="entry name" value="Transposon Tf2-6 polyprotein-like Protein"/>
    <property type="match status" value="1"/>
</dbReference>
<dbReference type="GO" id="GO:0004190">
    <property type="term" value="F:aspartic-type endopeptidase activity"/>
    <property type="evidence" value="ECO:0007669"/>
    <property type="project" value="InterPro"/>
</dbReference>
<evidence type="ECO:0000256" key="1">
    <source>
        <dbReference type="ARBA" id="ARBA00022679"/>
    </source>
</evidence>